<dbReference type="Proteomes" id="UP001589798">
    <property type="component" value="Unassembled WGS sequence"/>
</dbReference>
<gene>
    <name evidence="4" type="ORF">ACFFJC_18830</name>
</gene>
<evidence type="ECO:0000313" key="4">
    <source>
        <dbReference type="EMBL" id="MFC0206326.1"/>
    </source>
</evidence>
<feature type="coiled-coil region" evidence="2">
    <location>
        <begin position="174"/>
        <end position="208"/>
    </location>
</feature>
<dbReference type="InterPro" id="IPR006143">
    <property type="entry name" value="RND_pump_MFP"/>
</dbReference>
<keyword evidence="2" id="KW-0175">Coiled coil</keyword>
<dbReference type="Gene3D" id="2.40.30.170">
    <property type="match status" value="1"/>
</dbReference>
<name>A0ABV6D102_9SPHN</name>
<evidence type="ECO:0000256" key="1">
    <source>
        <dbReference type="ARBA" id="ARBA00009477"/>
    </source>
</evidence>
<dbReference type="SUPFAM" id="SSF111369">
    <property type="entry name" value="HlyD-like secretion proteins"/>
    <property type="match status" value="1"/>
</dbReference>
<dbReference type="NCBIfam" id="TIGR01730">
    <property type="entry name" value="RND_mfp"/>
    <property type="match status" value="1"/>
</dbReference>
<dbReference type="EMBL" id="JBHLWK010000025">
    <property type="protein sequence ID" value="MFC0206326.1"/>
    <property type="molecule type" value="Genomic_DNA"/>
</dbReference>
<evidence type="ECO:0000256" key="3">
    <source>
        <dbReference type="SAM" id="Phobius"/>
    </source>
</evidence>
<dbReference type="PANTHER" id="PTHR30469:SF15">
    <property type="entry name" value="HLYD FAMILY OF SECRETION PROTEINS"/>
    <property type="match status" value="1"/>
</dbReference>
<keyword evidence="5" id="KW-1185">Reference proteome</keyword>
<evidence type="ECO:0000256" key="2">
    <source>
        <dbReference type="SAM" id="Coils"/>
    </source>
</evidence>
<feature type="transmembrane region" description="Helical" evidence="3">
    <location>
        <begin position="33"/>
        <end position="54"/>
    </location>
</feature>
<dbReference type="Gene3D" id="2.40.420.20">
    <property type="match status" value="1"/>
</dbReference>
<accession>A0ABV6D102</accession>
<dbReference type="RefSeq" id="WP_379488944.1">
    <property type="nucleotide sequence ID" value="NZ_JBHLWK010000025.1"/>
</dbReference>
<keyword evidence="3" id="KW-0472">Membrane</keyword>
<keyword evidence="3" id="KW-0812">Transmembrane</keyword>
<dbReference type="Gene3D" id="1.10.287.470">
    <property type="entry name" value="Helix hairpin bin"/>
    <property type="match status" value="1"/>
</dbReference>
<protein>
    <submittedName>
        <fullName evidence="4">Efflux RND transporter periplasmic adaptor subunit</fullName>
    </submittedName>
</protein>
<reference evidence="4 5" key="1">
    <citation type="submission" date="2024-09" db="EMBL/GenBank/DDBJ databases">
        <authorList>
            <person name="Sun Q."/>
            <person name="Mori K."/>
        </authorList>
    </citation>
    <scope>NUCLEOTIDE SEQUENCE [LARGE SCALE GENOMIC DNA]</scope>
    <source>
        <strain evidence="4 5">CCM 7706</strain>
    </source>
</reference>
<evidence type="ECO:0000313" key="5">
    <source>
        <dbReference type="Proteomes" id="UP001589798"/>
    </source>
</evidence>
<comment type="caution">
    <text evidence="4">The sequence shown here is derived from an EMBL/GenBank/DDBJ whole genome shotgun (WGS) entry which is preliminary data.</text>
</comment>
<dbReference type="PANTHER" id="PTHR30469">
    <property type="entry name" value="MULTIDRUG RESISTANCE PROTEIN MDTA"/>
    <property type="match status" value="1"/>
</dbReference>
<keyword evidence="3" id="KW-1133">Transmembrane helix</keyword>
<comment type="similarity">
    <text evidence="1">Belongs to the membrane fusion protein (MFP) (TC 8.A.1) family.</text>
</comment>
<sequence length="405" mass="43104">MTDPVTAAVTEEDPHSPVDTLLGAAPRRVLRHWLSLLVLALAALGALAFFVRFVNGEDTPYYSAPVERGDLVPLISERGQIRGAGEVTVFASLPGRIVWVSGKTDGAVERGELLARIDAGEVQSALAVDRSQLTAARAALAAAQVSAQETAARLARFESVWRRSGGRAPSLNEMEHARAEARRAAITVEAARADVETARLQLREDEARRAGSEVRAPIAGMLSMRHARPGQAVTEHQPLFTIAAGLAPLTMEVPLAVQPAEPIRAGTPAQVRVDSLPDAPQAATLTLLRVSPPPQVAPPRAVFTIEHPDPQVRPGMPATVEIELPARRNVLLVPDAALAFEPAPGPGRRRDRIYVLDDGEPRRVYVTVGASDGKRTEVFANGLAPGDPVITGWRDATNGTARSGP</sequence>
<dbReference type="Gene3D" id="2.40.50.100">
    <property type="match status" value="1"/>
</dbReference>
<proteinExistence type="inferred from homology"/>
<organism evidence="4 5">
    <name type="scientific">Novosphingobium soli</name>
    <dbReference type="NCBI Taxonomy" id="574956"/>
    <lineage>
        <taxon>Bacteria</taxon>
        <taxon>Pseudomonadati</taxon>
        <taxon>Pseudomonadota</taxon>
        <taxon>Alphaproteobacteria</taxon>
        <taxon>Sphingomonadales</taxon>
        <taxon>Sphingomonadaceae</taxon>
        <taxon>Novosphingobium</taxon>
    </lineage>
</organism>